<keyword evidence="5 6" id="KW-0472">Membrane</keyword>
<dbReference type="GO" id="GO:0016020">
    <property type="term" value="C:membrane"/>
    <property type="evidence" value="ECO:0007669"/>
    <property type="project" value="UniProtKB-SubCell"/>
</dbReference>
<dbReference type="Gene3D" id="3.30.700.10">
    <property type="entry name" value="Glycoprotein, Type 4 Pilin"/>
    <property type="match status" value="1"/>
</dbReference>
<protein>
    <submittedName>
        <fullName evidence="7">Type II secretory pathway, pseudopilin PulG</fullName>
    </submittedName>
</protein>
<dbReference type="GO" id="GO:0015627">
    <property type="term" value="C:type II protein secretion system complex"/>
    <property type="evidence" value="ECO:0007669"/>
    <property type="project" value="InterPro"/>
</dbReference>
<comment type="subcellular location">
    <subcellularLocation>
        <location evidence="1">Membrane</location>
        <topology evidence="1">Single-pass membrane protein</topology>
    </subcellularLocation>
</comment>
<dbReference type="InterPro" id="IPR000983">
    <property type="entry name" value="Bac_GSPG_pilin"/>
</dbReference>
<evidence type="ECO:0000256" key="4">
    <source>
        <dbReference type="ARBA" id="ARBA00022989"/>
    </source>
</evidence>
<proteinExistence type="predicted"/>
<dbReference type="PRINTS" id="PR00813">
    <property type="entry name" value="BCTERIALGSPG"/>
</dbReference>
<dbReference type="PANTHER" id="PTHR30093:SF44">
    <property type="entry name" value="TYPE II SECRETION SYSTEM CORE PROTEIN G"/>
    <property type="match status" value="1"/>
</dbReference>
<sequence>MKSIRQDKGFTLIEVLAVVIIISVLAAVVIPKIASSTANARRKADVATAHQVKAALDRFQVENGNYPKNTELTVSAGTVTSSNLIPKYISKLDKSTTQQIVPEGNKGFGVVYIAADAADPTKIVIPDTKTNTIMIYLFGDGLAAEVRAYDEGLDNVLWTSAN</sequence>
<dbReference type="Proteomes" id="UP000186102">
    <property type="component" value="Unassembled WGS sequence"/>
</dbReference>
<evidence type="ECO:0000256" key="1">
    <source>
        <dbReference type="ARBA" id="ARBA00004167"/>
    </source>
</evidence>
<keyword evidence="8" id="KW-1185">Reference proteome</keyword>
<dbReference type="AlphaFoldDB" id="A0A1Q8QY38"/>
<dbReference type="OrthoDB" id="1797950at2"/>
<evidence type="ECO:0000313" key="7">
    <source>
        <dbReference type="EMBL" id="OLN32215.1"/>
    </source>
</evidence>
<gene>
    <name evidence="7" type="ORF">DSOL_1821</name>
</gene>
<dbReference type="InterPro" id="IPR045584">
    <property type="entry name" value="Pilin-like"/>
</dbReference>
<name>A0A1Q8QY38_9FIRM</name>
<dbReference type="GO" id="GO:0015628">
    <property type="term" value="P:protein secretion by the type II secretion system"/>
    <property type="evidence" value="ECO:0007669"/>
    <property type="project" value="InterPro"/>
</dbReference>
<keyword evidence="4 6" id="KW-1133">Transmembrane helix</keyword>
<evidence type="ECO:0000313" key="8">
    <source>
        <dbReference type="Proteomes" id="UP000186102"/>
    </source>
</evidence>
<dbReference type="SUPFAM" id="SSF54523">
    <property type="entry name" value="Pili subunits"/>
    <property type="match status" value="1"/>
</dbReference>
<dbReference type="STRING" id="1888891.DSOL_1821"/>
<dbReference type="Pfam" id="PF07963">
    <property type="entry name" value="N_methyl"/>
    <property type="match status" value="1"/>
</dbReference>
<keyword evidence="2" id="KW-0488">Methylation</keyword>
<keyword evidence="3 6" id="KW-0812">Transmembrane</keyword>
<dbReference type="PANTHER" id="PTHR30093">
    <property type="entry name" value="GENERAL SECRETION PATHWAY PROTEIN G"/>
    <property type="match status" value="1"/>
</dbReference>
<dbReference type="EMBL" id="MLBF01000010">
    <property type="protein sequence ID" value="OLN32215.1"/>
    <property type="molecule type" value="Genomic_DNA"/>
</dbReference>
<evidence type="ECO:0000256" key="3">
    <source>
        <dbReference type="ARBA" id="ARBA00022692"/>
    </source>
</evidence>
<evidence type="ECO:0000256" key="6">
    <source>
        <dbReference type="SAM" id="Phobius"/>
    </source>
</evidence>
<dbReference type="PROSITE" id="PS00409">
    <property type="entry name" value="PROKAR_NTER_METHYL"/>
    <property type="match status" value="1"/>
</dbReference>
<reference evidence="7 8" key="1">
    <citation type="submission" date="2016-09" db="EMBL/GenBank/DDBJ databases">
        <title>Complete genome of Desulfosporosinus sp. OL.</title>
        <authorList>
            <person name="Mardanov A."/>
            <person name="Beletsky A."/>
            <person name="Panova A."/>
            <person name="Karnachuk O."/>
            <person name="Ravin N."/>
        </authorList>
    </citation>
    <scope>NUCLEOTIDE SEQUENCE [LARGE SCALE GENOMIC DNA]</scope>
    <source>
        <strain evidence="7 8">OL</strain>
    </source>
</reference>
<dbReference type="RefSeq" id="WP_139314415.1">
    <property type="nucleotide sequence ID" value="NZ_MLBF01000010.1"/>
</dbReference>
<organism evidence="7 8">
    <name type="scientific">Desulfosporosinus metallidurans</name>
    <dbReference type="NCBI Taxonomy" id="1888891"/>
    <lineage>
        <taxon>Bacteria</taxon>
        <taxon>Bacillati</taxon>
        <taxon>Bacillota</taxon>
        <taxon>Clostridia</taxon>
        <taxon>Eubacteriales</taxon>
        <taxon>Desulfitobacteriaceae</taxon>
        <taxon>Desulfosporosinus</taxon>
    </lineage>
</organism>
<accession>A0A1Q8QY38</accession>
<feature type="transmembrane region" description="Helical" evidence="6">
    <location>
        <begin position="12"/>
        <end position="34"/>
    </location>
</feature>
<dbReference type="InterPro" id="IPR012902">
    <property type="entry name" value="N_methyl_site"/>
</dbReference>
<comment type="caution">
    <text evidence="7">The sequence shown here is derived from an EMBL/GenBank/DDBJ whole genome shotgun (WGS) entry which is preliminary data.</text>
</comment>
<evidence type="ECO:0000256" key="2">
    <source>
        <dbReference type="ARBA" id="ARBA00022481"/>
    </source>
</evidence>
<evidence type="ECO:0000256" key="5">
    <source>
        <dbReference type="ARBA" id="ARBA00023136"/>
    </source>
</evidence>
<dbReference type="NCBIfam" id="TIGR02532">
    <property type="entry name" value="IV_pilin_GFxxxE"/>
    <property type="match status" value="1"/>
</dbReference>